<evidence type="ECO:0000256" key="3">
    <source>
        <dbReference type="ARBA" id="ARBA00023163"/>
    </source>
</evidence>
<dbReference type="Gene3D" id="3.40.50.2300">
    <property type="match status" value="2"/>
</dbReference>
<keyword evidence="3" id="KW-0804">Transcription</keyword>
<keyword evidence="2" id="KW-0238">DNA-binding</keyword>
<dbReference type="PRINTS" id="PR00036">
    <property type="entry name" value="HTHLACI"/>
</dbReference>
<gene>
    <name evidence="6" type="ORF">FYJ85_00690</name>
</gene>
<dbReference type="SUPFAM" id="SSF47413">
    <property type="entry name" value="lambda repressor-like DNA-binding domains"/>
    <property type="match status" value="1"/>
</dbReference>
<protein>
    <submittedName>
        <fullName evidence="6">LacI family transcriptional regulator</fullName>
    </submittedName>
</protein>
<dbReference type="RefSeq" id="WP_106053117.1">
    <property type="nucleotide sequence ID" value="NZ_CALXOB010000042.1"/>
</dbReference>
<name>A0A844FY28_9BACT</name>
<dbReference type="CDD" id="cd01392">
    <property type="entry name" value="HTH_LacI"/>
    <property type="match status" value="1"/>
</dbReference>
<dbReference type="CDD" id="cd06267">
    <property type="entry name" value="PBP1_LacI_sugar_binding-like"/>
    <property type="match status" value="1"/>
</dbReference>
<dbReference type="InterPro" id="IPR046335">
    <property type="entry name" value="LacI/GalR-like_sensor"/>
</dbReference>
<comment type="caution">
    <text evidence="6">The sequence shown here is derived from an EMBL/GenBank/DDBJ whole genome shotgun (WGS) entry which is preliminary data.</text>
</comment>
<dbReference type="PANTHER" id="PTHR30146:SF153">
    <property type="entry name" value="LACTOSE OPERON REPRESSOR"/>
    <property type="match status" value="1"/>
</dbReference>
<dbReference type="InterPro" id="IPR028082">
    <property type="entry name" value="Peripla_BP_I"/>
</dbReference>
<evidence type="ECO:0000313" key="6">
    <source>
        <dbReference type="EMBL" id="MST95565.1"/>
    </source>
</evidence>
<dbReference type="PROSITE" id="PS00356">
    <property type="entry name" value="HTH_LACI_1"/>
    <property type="match status" value="1"/>
</dbReference>
<dbReference type="PANTHER" id="PTHR30146">
    <property type="entry name" value="LACI-RELATED TRANSCRIPTIONAL REPRESSOR"/>
    <property type="match status" value="1"/>
</dbReference>
<dbReference type="Pfam" id="PF00356">
    <property type="entry name" value="LacI"/>
    <property type="match status" value="1"/>
</dbReference>
<proteinExistence type="predicted"/>
<evidence type="ECO:0000259" key="5">
    <source>
        <dbReference type="PROSITE" id="PS50943"/>
    </source>
</evidence>
<dbReference type="Pfam" id="PF13377">
    <property type="entry name" value="Peripla_BP_3"/>
    <property type="match status" value="1"/>
</dbReference>
<dbReference type="PROSITE" id="PS50943">
    <property type="entry name" value="HTH_CROC1"/>
    <property type="match status" value="1"/>
</dbReference>
<dbReference type="AlphaFoldDB" id="A0A844FY28"/>
<dbReference type="SMART" id="SM00354">
    <property type="entry name" value="HTH_LACI"/>
    <property type="match status" value="1"/>
</dbReference>
<sequence length="345" mass="37858">MLLEHTTIKEIAERANVSTATVSRILNGKHCHRSSTVETVRRAIEELRAEGPVLTGFETAAAESVGIMMFSYRDFLNTNYTATLVTAMVEALTAEDLSVQLLTLSSKRLSIGYIESMIRAHRLRGLLIPEFDILYAISEKLVKLPIPVIGIGNLAEPGLPNCVCADNTGAGRDAANYLWSMGHRRFGLLSMAYSDICQRQRITGFRDTIQELGGNPGQVWSRQYRSQDDSVSGAVSELANMKNPPTAILSTNSQITLKLQSGLVQAGFRIPDDISLLSFEENGELEFQPVPISVLRQPTRSLGEVAVRMLINCIRDIPVNRQEVLNCSLIARESVRNLAGAAELG</sequence>
<dbReference type="EMBL" id="VUNS01000001">
    <property type="protein sequence ID" value="MST95565.1"/>
    <property type="molecule type" value="Genomic_DNA"/>
</dbReference>
<organism evidence="6 7">
    <name type="scientific">Victivallis lenta</name>
    <dbReference type="NCBI Taxonomy" id="2606640"/>
    <lineage>
        <taxon>Bacteria</taxon>
        <taxon>Pseudomonadati</taxon>
        <taxon>Lentisphaerota</taxon>
        <taxon>Lentisphaeria</taxon>
        <taxon>Victivallales</taxon>
        <taxon>Victivallaceae</taxon>
        <taxon>Victivallis</taxon>
    </lineage>
</organism>
<accession>A0A844FY28</accession>
<feature type="domain" description="HTH cro/C1-type" evidence="5">
    <location>
        <begin position="7"/>
        <end position="30"/>
    </location>
</feature>
<dbReference type="InterPro" id="IPR001387">
    <property type="entry name" value="Cro/C1-type_HTH"/>
</dbReference>
<dbReference type="SUPFAM" id="SSF53822">
    <property type="entry name" value="Periplasmic binding protein-like I"/>
    <property type="match status" value="1"/>
</dbReference>
<evidence type="ECO:0000313" key="7">
    <source>
        <dbReference type="Proteomes" id="UP000435649"/>
    </source>
</evidence>
<feature type="domain" description="HTH lacI-type" evidence="4">
    <location>
        <begin position="6"/>
        <end position="47"/>
    </location>
</feature>
<dbReference type="Proteomes" id="UP000435649">
    <property type="component" value="Unassembled WGS sequence"/>
</dbReference>
<reference evidence="6 7" key="1">
    <citation type="submission" date="2019-08" db="EMBL/GenBank/DDBJ databases">
        <title>In-depth cultivation of the pig gut microbiome towards novel bacterial diversity and tailored functional studies.</title>
        <authorList>
            <person name="Wylensek D."/>
            <person name="Hitch T.C.A."/>
            <person name="Clavel T."/>
        </authorList>
    </citation>
    <scope>NUCLEOTIDE SEQUENCE [LARGE SCALE GENOMIC DNA]</scope>
    <source>
        <strain evidence="6 7">BBE-744-WT-12</strain>
    </source>
</reference>
<dbReference type="PROSITE" id="PS50932">
    <property type="entry name" value="HTH_LACI_2"/>
    <property type="match status" value="1"/>
</dbReference>
<dbReference type="Gene3D" id="1.10.260.40">
    <property type="entry name" value="lambda repressor-like DNA-binding domains"/>
    <property type="match status" value="1"/>
</dbReference>
<keyword evidence="7" id="KW-1185">Reference proteome</keyword>
<dbReference type="InterPro" id="IPR000843">
    <property type="entry name" value="HTH_LacI"/>
</dbReference>
<dbReference type="GO" id="GO:0000976">
    <property type="term" value="F:transcription cis-regulatory region binding"/>
    <property type="evidence" value="ECO:0007669"/>
    <property type="project" value="TreeGrafter"/>
</dbReference>
<evidence type="ECO:0000256" key="1">
    <source>
        <dbReference type="ARBA" id="ARBA00023015"/>
    </source>
</evidence>
<evidence type="ECO:0000256" key="2">
    <source>
        <dbReference type="ARBA" id="ARBA00023125"/>
    </source>
</evidence>
<keyword evidence="1" id="KW-0805">Transcription regulation</keyword>
<dbReference type="GO" id="GO:0003700">
    <property type="term" value="F:DNA-binding transcription factor activity"/>
    <property type="evidence" value="ECO:0007669"/>
    <property type="project" value="TreeGrafter"/>
</dbReference>
<dbReference type="InterPro" id="IPR010982">
    <property type="entry name" value="Lambda_DNA-bd_dom_sf"/>
</dbReference>
<evidence type="ECO:0000259" key="4">
    <source>
        <dbReference type="PROSITE" id="PS50932"/>
    </source>
</evidence>